<dbReference type="VEuPathDB" id="VectorBase:ISCW014713"/>
<dbReference type="VEuPathDB" id="VectorBase:ISCI014713"/>
<proteinExistence type="predicted"/>
<protein>
    <submittedName>
        <fullName evidence="1 2">Uncharacterized protein</fullName>
    </submittedName>
</protein>
<dbReference type="EMBL" id="ABJB010077053">
    <property type="status" value="NOT_ANNOTATED_CDS"/>
    <property type="molecule type" value="Genomic_DNA"/>
</dbReference>
<sequence>MCCLFRTICSLEHLRCNKTVYGSKASSSCDMKPVLSCTAFVLSWQTWATTCTRGQSWTISLVSLCSVKRRTRLKPWINTSLFPFGTGGRRFSASVLQHLSWSTFSLHGMFYVDGSLGFCRSPPHPRKQSHPRKPCPRASLLLNL</sequence>
<dbReference type="EMBL" id="ABJB010127050">
    <property type="status" value="NOT_ANNOTATED_CDS"/>
    <property type="molecule type" value="Genomic_DNA"/>
</dbReference>
<dbReference type="EMBL" id="ABJB010197677">
    <property type="status" value="NOT_ANNOTATED_CDS"/>
    <property type="molecule type" value="Genomic_DNA"/>
</dbReference>
<evidence type="ECO:0000313" key="1">
    <source>
        <dbReference type="EMBL" id="EEC19628.1"/>
    </source>
</evidence>
<gene>
    <name evidence="1" type="ORF">IscW_ISCW014713</name>
</gene>
<accession>B7QLA6</accession>
<dbReference type="HOGENOM" id="CLU_1798593_0_0_1"/>
<evidence type="ECO:0000313" key="2">
    <source>
        <dbReference type="EnsemblMetazoa" id="ISCW014713-PA"/>
    </source>
</evidence>
<reference evidence="1 3" key="1">
    <citation type="submission" date="2008-03" db="EMBL/GenBank/DDBJ databases">
        <title>Annotation of Ixodes scapularis.</title>
        <authorList>
            <consortium name="Ixodes scapularis Genome Project Consortium"/>
            <person name="Caler E."/>
            <person name="Hannick L.I."/>
            <person name="Bidwell S."/>
            <person name="Joardar V."/>
            <person name="Thiagarajan M."/>
            <person name="Amedeo P."/>
            <person name="Galinsky K.J."/>
            <person name="Schobel S."/>
            <person name="Inman J."/>
            <person name="Hostetler J."/>
            <person name="Miller J."/>
            <person name="Hammond M."/>
            <person name="Megy K."/>
            <person name="Lawson D."/>
            <person name="Kodira C."/>
            <person name="Sutton G."/>
            <person name="Meyer J."/>
            <person name="Hill C.A."/>
            <person name="Birren B."/>
            <person name="Nene V."/>
            <person name="Collins F."/>
            <person name="Alarcon-Chaidez F."/>
            <person name="Wikel S."/>
            <person name="Strausberg R."/>
        </authorList>
    </citation>
    <scope>NUCLEOTIDE SEQUENCE [LARGE SCALE GENOMIC DNA]</scope>
    <source>
        <strain evidence="3">Wikel</strain>
        <strain evidence="1">Wikel colony</strain>
    </source>
</reference>
<dbReference type="EnsemblMetazoa" id="ISCW014713-RA">
    <property type="protein sequence ID" value="ISCW014713-PA"/>
    <property type="gene ID" value="ISCW014713"/>
</dbReference>
<keyword evidence="3" id="KW-1185">Reference proteome</keyword>
<dbReference type="PaxDb" id="6945-B7QLA6"/>
<dbReference type="InParanoid" id="B7QLA6"/>
<dbReference type="AlphaFoldDB" id="B7QLA6"/>
<dbReference type="EMBL" id="ABJB010682622">
    <property type="status" value="NOT_ANNOTATED_CDS"/>
    <property type="molecule type" value="Genomic_DNA"/>
</dbReference>
<dbReference type="EMBL" id="ABJB010751282">
    <property type="status" value="NOT_ANNOTATED_CDS"/>
    <property type="molecule type" value="Genomic_DNA"/>
</dbReference>
<evidence type="ECO:0000313" key="3">
    <source>
        <dbReference type="Proteomes" id="UP000001555"/>
    </source>
</evidence>
<organism>
    <name type="scientific">Ixodes scapularis</name>
    <name type="common">Black-legged tick</name>
    <name type="synonym">Deer tick</name>
    <dbReference type="NCBI Taxonomy" id="6945"/>
    <lineage>
        <taxon>Eukaryota</taxon>
        <taxon>Metazoa</taxon>
        <taxon>Ecdysozoa</taxon>
        <taxon>Arthropoda</taxon>
        <taxon>Chelicerata</taxon>
        <taxon>Arachnida</taxon>
        <taxon>Acari</taxon>
        <taxon>Parasitiformes</taxon>
        <taxon>Ixodida</taxon>
        <taxon>Ixodoidea</taxon>
        <taxon>Ixodidae</taxon>
        <taxon>Ixodinae</taxon>
        <taxon>Ixodes</taxon>
    </lineage>
</organism>
<dbReference type="Proteomes" id="UP000001555">
    <property type="component" value="Unassembled WGS sequence"/>
</dbReference>
<reference evidence="2" key="2">
    <citation type="submission" date="2020-05" db="UniProtKB">
        <authorList>
            <consortium name="EnsemblMetazoa"/>
        </authorList>
    </citation>
    <scope>IDENTIFICATION</scope>
    <source>
        <strain evidence="2">wikel</strain>
    </source>
</reference>
<name>B7QLA6_IXOSC</name>
<dbReference type="EMBL" id="DS964544">
    <property type="protein sequence ID" value="EEC19628.1"/>
    <property type="molecule type" value="Genomic_DNA"/>
</dbReference>